<dbReference type="Gene3D" id="3.20.20.80">
    <property type="entry name" value="Glycosidases"/>
    <property type="match status" value="1"/>
</dbReference>
<dbReference type="InterPro" id="IPR001547">
    <property type="entry name" value="Glyco_hydro_5"/>
</dbReference>
<evidence type="ECO:0000256" key="2">
    <source>
        <dbReference type="ARBA" id="ARBA00023295"/>
    </source>
</evidence>
<protein>
    <submittedName>
        <fullName evidence="4">Beta-mannosidase</fullName>
    </submittedName>
</protein>
<feature type="domain" description="Glycoside hydrolase family 5" evidence="3">
    <location>
        <begin position="46"/>
        <end position="306"/>
    </location>
</feature>
<reference evidence="4 5" key="1">
    <citation type="submission" date="2018-10" db="EMBL/GenBank/DDBJ databases">
        <title>Isolation, diversity and antifungal activity of actinobacteria from wheat.</title>
        <authorList>
            <person name="Han C."/>
        </authorList>
    </citation>
    <scope>NUCLEOTIDE SEQUENCE [LARGE SCALE GENOMIC DNA]</scope>
    <source>
        <strain evidence="4 5">NEAU-YY642</strain>
    </source>
</reference>
<dbReference type="RefSeq" id="WP_122182167.1">
    <property type="nucleotide sequence ID" value="NZ_RFFJ01000006.1"/>
</dbReference>
<dbReference type="Proteomes" id="UP000278673">
    <property type="component" value="Unassembled WGS sequence"/>
</dbReference>
<evidence type="ECO:0000313" key="5">
    <source>
        <dbReference type="Proteomes" id="UP000278673"/>
    </source>
</evidence>
<accession>A0A3M2M776</accession>
<dbReference type="InterPro" id="IPR017853">
    <property type="entry name" value="GH"/>
</dbReference>
<sequence length="668" mass="74097">MRRNAAKLRITPGTSSVPTAGEDGATVWIGVNYWSRTGGPLMWRDYRPEVIDEELSTMREHGITLTRSFFFWPDFMPAENTLDPRMLAHYDDFLDRHRAQGMHTIPTFLVGHMSGQNWDPVWRGGRDIFADPSFVAQQEWYVRELTARWKDHPAVAGWLLTNEIPIYGDWRSRGIGTLDATTVTAWAKTLVNAVRSTGATQPVSVGDGAWGVEMTGADNGFRVRELEPLIDFHGPHVYRMETDPVRQHLGAAFVCELLDIGGKPVIMEEFGVTSDYVSEENAAHYYRQILHNTLLAGATGWMPWNNTDYDALWDQEPYSHHPFEMHFGITDDAGRPKEQLREVKRFTELLARVDFPRLSRPDTDVALVVSSFLEKMYPFTQPEDASSVLNHTRQAYVAAREADLPVGVAREADGLPDDCALYLLPSAKQLTAGGWRHLVARAEAGATVYASFFMGEHIVQRGPWWPKLDETFGVVKKLRYGLTEPIEDDELVLTFQRDFGTIAAGERLVFAVAGTENSRSYLPVEPDGAEVVATDAHGRPALLRRRVGEGQLVLSTYPLEHMAAVTPRVNPEPTWRLYAALAAEAGATPEVSVDDPRVLVGRMAHEDGRSFVWFVSQSDGPLSVTPTLAGGGRLRGLGDGNGGDGGELSTVDLAPYGVVVAELVDGQR</sequence>
<keyword evidence="5" id="KW-1185">Reference proteome</keyword>
<keyword evidence="2" id="KW-0326">Glycosidase</keyword>
<dbReference type="GO" id="GO:0004553">
    <property type="term" value="F:hydrolase activity, hydrolyzing O-glycosyl compounds"/>
    <property type="evidence" value="ECO:0007669"/>
    <property type="project" value="InterPro"/>
</dbReference>
<evidence type="ECO:0000259" key="3">
    <source>
        <dbReference type="Pfam" id="PF00150"/>
    </source>
</evidence>
<dbReference type="Pfam" id="PF00150">
    <property type="entry name" value="Cellulase"/>
    <property type="match status" value="1"/>
</dbReference>
<dbReference type="EMBL" id="RFFJ01000006">
    <property type="protein sequence ID" value="RMI45664.1"/>
    <property type="molecule type" value="Genomic_DNA"/>
</dbReference>
<dbReference type="InterPro" id="IPR029062">
    <property type="entry name" value="Class_I_gatase-like"/>
</dbReference>
<comment type="caution">
    <text evidence="4">The sequence shown here is derived from an EMBL/GenBank/DDBJ whole genome shotgun (WGS) entry which is preliminary data.</text>
</comment>
<evidence type="ECO:0000313" key="4">
    <source>
        <dbReference type="EMBL" id="RMI45664.1"/>
    </source>
</evidence>
<name>A0A3M2M776_9ACTN</name>
<dbReference type="GO" id="GO:0000272">
    <property type="term" value="P:polysaccharide catabolic process"/>
    <property type="evidence" value="ECO:0007669"/>
    <property type="project" value="InterPro"/>
</dbReference>
<proteinExistence type="predicted"/>
<keyword evidence="1" id="KW-0378">Hydrolase</keyword>
<evidence type="ECO:0000256" key="1">
    <source>
        <dbReference type="ARBA" id="ARBA00022801"/>
    </source>
</evidence>
<dbReference type="AlphaFoldDB" id="A0A3M2M776"/>
<dbReference type="Gene3D" id="3.40.50.880">
    <property type="match status" value="1"/>
</dbReference>
<dbReference type="SUPFAM" id="SSF51445">
    <property type="entry name" value="(Trans)glycosidases"/>
    <property type="match status" value="1"/>
</dbReference>
<organism evidence="4 5">
    <name type="scientific">Streptomyces triticirhizae</name>
    <dbReference type="NCBI Taxonomy" id="2483353"/>
    <lineage>
        <taxon>Bacteria</taxon>
        <taxon>Bacillati</taxon>
        <taxon>Actinomycetota</taxon>
        <taxon>Actinomycetes</taxon>
        <taxon>Kitasatosporales</taxon>
        <taxon>Streptomycetaceae</taxon>
        <taxon>Streptomyces</taxon>
    </lineage>
</organism>
<gene>
    <name evidence="4" type="ORF">EBN88_02815</name>
</gene>